<gene>
    <name evidence="3" type="ORF">AN401_02620</name>
</gene>
<protein>
    <submittedName>
        <fullName evidence="3">DNA methyltransferase</fullName>
    </submittedName>
</protein>
<keyword evidence="2 3" id="KW-0808">Transferase</keyword>
<dbReference type="SUPFAM" id="SSF53335">
    <property type="entry name" value="S-adenosyl-L-methionine-dependent methyltransferases"/>
    <property type="match status" value="1"/>
</dbReference>
<dbReference type="AlphaFoldDB" id="A0A291HL46"/>
<evidence type="ECO:0000313" key="3">
    <source>
        <dbReference type="EMBL" id="ATG72887.1"/>
    </source>
</evidence>
<dbReference type="RefSeq" id="WP_096778463.1">
    <property type="nucleotide sequence ID" value="NZ_CP012621.1"/>
</dbReference>
<keyword evidence="1 3" id="KW-0489">Methyltransferase</keyword>
<evidence type="ECO:0000313" key="4">
    <source>
        <dbReference type="Proteomes" id="UP000217763"/>
    </source>
</evidence>
<dbReference type="Proteomes" id="UP000217763">
    <property type="component" value="Chromosome"/>
</dbReference>
<dbReference type="PROSITE" id="PS00092">
    <property type="entry name" value="N6_MTASE"/>
    <property type="match status" value="1"/>
</dbReference>
<reference evidence="4" key="1">
    <citation type="submission" date="2015-09" db="EMBL/GenBank/DDBJ databases">
        <authorList>
            <person name="Shao Z."/>
            <person name="Wang L."/>
        </authorList>
    </citation>
    <scope>NUCLEOTIDE SEQUENCE [LARGE SCALE GENOMIC DNA]</scope>
    <source>
        <strain evidence="4">F13-1</strain>
    </source>
</reference>
<dbReference type="GO" id="GO:0003676">
    <property type="term" value="F:nucleic acid binding"/>
    <property type="evidence" value="ECO:0007669"/>
    <property type="project" value="InterPro"/>
</dbReference>
<accession>A0A291HL46</accession>
<evidence type="ECO:0000256" key="1">
    <source>
        <dbReference type="ARBA" id="ARBA00022603"/>
    </source>
</evidence>
<dbReference type="InterPro" id="IPR029063">
    <property type="entry name" value="SAM-dependent_MTases_sf"/>
</dbReference>
<keyword evidence="4" id="KW-1185">Reference proteome</keyword>
<dbReference type="GO" id="GO:0032259">
    <property type="term" value="P:methylation"/>
    <property type="evidence" value="ECO:0007669"/>
    <property type="project" value="UniProtKB-KW"/>
</dbReference>
<evidence type="ECO:0000256" key="2">
    <source>
        <dbReference type="ARBA" id="ARBA00022679"/>
    </source>
</evidence>
<sequence length="175" mass="20051">MSSTNGNVLPRESYPTPHSVVSALLSRLEVRQGDHFLEPCRGTDAIWNQIPLPETQKHWAEIEMGRDYLKTAFQHKMDIIITNPPFSLAEPFIEKSLSELSDDGTMAYLQRVNFLGSKRRVPFWKNVGFPDKSPIIVPRPRFVGGNSDSCEYAWFIWDRGNRFNIDKGLSHLLCD</sequence>
<dbReference type="InterPro" id="IPR002052">
    <property type="entry name" value="DNA_methylase_N6_adenine_CS"/>
</dbReference>
<organism evidence="3 4">
    <name type="scientific">Zobellella denitrificans</name>
    <dbReference type="NCBI Taxonomy" id="347534"/>
    <lineage>
        <taxon>Bacteria</taxon>
        <taxon>Pseudomonadati</taxon>
        <taxon>Pseudomonadota</taxon>
        <taxon>Gammaproteobacteria</taxon>
        <taxon>Aeromonadales</taxon>
        <taxon>Aeromonadaceae</taxon>
        <taxon>Zobellella</taxon>
    </lineage>
</organism>
<dbReference type="Gene3D" id="3.40.50.150">
    <property type="entry name" value="Vaccinia Virus protein VP39"/>
    <property type="match status" value="1"/>
</dbReference>
<name>A0A291HL46_9GAMM</name>
<proteinExistence type="predicted"/>
<dbReference type="GO" id="GO:0008168">
    <property type="term" value="F:methyltransferase activity"/>
    <property type="evidence" value="ECO:0007669"/>
    <property type="project" value="UniProtKB-KW"/>
</dbReference>
<dbReference type="KEGG" id="zdf:AN401_02620"/>
<dbReference type="EMBL" id="CP012621">
    <property type="protein sequence ID" value="ATG72887.1"/>
    <property type="molecule type" value="Genomic_DNA"/>
</dbReference>